<keyword evidence="2" id="KW-1185">Reference proteome</keyword>
<evidence type="ECO:0000313" key="1">
    <source>
        <dbReference type="EMBL" id="GFH29223.1"/>
    </source>
</evidence>
<dbReference type="EMBL" id="BLLF01004244">
    <property type="protein sequence ID" value="GFH29223.1"/>
    <property type="molecule type" value="Genomic_DNA"/>
</dbReference>
<dbReference type="AlphaFoldDB" id="A0A6A0A9X7"/>
<reference evidence="1 2" key="1">
    <citation type="submission" date="2020-02" db="EMBL/GenBank/DDBJ databases">
        <title>Draft genome sequence of Haematococcus lacustris strain NIES-144.</title>
        <authorList>
            <person name="Morimoto D."/>
            <person name="Nakagawa S."/>
            <person name="Yoshida T."/>
            <person name="Sawayama S."/>
        </authorList>
    </citation>
    <scope>NUCLEOTIDE SEQUENCE [LARGE SCALE GENOMIC DNA]</scope>
    <source>
        <strain evidence="1 2">NIES-144</strain>
    </source>
</reference>
<name>A0A6A0A9X7_HAELA</name>
<accession>A0A6A0A9X7</accession>
<dbReference type="Proteomes" id="UP000485058">
    <property type="component" value="Unassembled WGS sequence"/>
</dbReference>
<sequence>MGDALAHAQSTLLQAICNACREAAVQEMLGRVEEVVDAEAVPSSSPFINRIQQASASNASWPGMMVG</sequence>
<gene>
    <name evidence="1" type="ORF">HaLaN_27855</name>
</gene>
<protein>
    <submittedName>
        <fullName evidence="1">Uncharacterized protein</fullName>
    </submittedName>
</protein>
<organism evidence="1 2">
    <name type="scientific">Haematococcus lacustris</name>
    <name type="common">Green alga</name>
    <name type="synonym">Haematococcus pluvialis</name>
    <dbReference type="NCBI Taxonomy" id="44745"/>
    <lineage>
        <taxon>Eukaryota</taxon>
        <taxon>Viridiplantae</taxon>
        <taxon>Chlorophyta</taxon>
        <taxon>core chlorophytes</taxon>
        <taxon>Chlorophyceae</taxon>
        <taxon>CS clade</taxon>
        <taxon>Chlamydomonadales</taxon>
        <taxon>Haematococcaceae</taxon>
        <taxon>Haematococcus</taxon>
    </lineage>
</organism>
<evidence type="ECO:0000313" key="2">
    <source>
        <dbReference type="Proteomes" id="UP000485058"/>
    </source>
</evidence>
<proteinExistence type="predicted"/>
<comment type="caution">
    <text evidence="1">The sequence shown here is derived from an EMBL/GenBank/DDBJ whole genome shotgun (WGS) entry which is preliminary data.</text>
</comment>